<dbReference type="Proteomes" id="UP000567246">
    <property type="component" value="Unassembled WGS sequence"/>
</dbReference>
<reference evidence="3 4" key="1">
    <citation type="submission" date="2020-08" db="EMBL/GenBank/DDBJ databases">
        <title>Sequencing the genomes of 1000 actinobacteria strains.</title>
        <authorList>
            <person name="Klenk H.-P."/>
        </authorList>
    </citation>
    <scope>NUCLEOTIDE SEQUENCE [LARGE SCALE GENOMIC DNA]</scope>
    <source>
        <strain evidence="3 4">DSM 17945</strain>
    </source>
</reference>
<evidence type="ECO:0000259" key="2">
    <source>
        <dbReference type="Pfam" id="PF13400"/>
    </source>
</evidence>
<keyword evidence="1" id="KW-0472">Membrane</keyword>
<organism evidence="3 4">
    <name type="scientific">Micrococcus endophyticus</name>
    <dbReference type="NCBI Taxonomy" id="455343"/>
    <lineage>
        <taxon>Bacteria</taxon>
        <taxon>Bacillati</taxon>
        <taxon>Actinomycetota</taxon>
        <taxon>Actinomycetes</taxon>
        <taxon>Micrococcales</taxon>
        <taxon>Micrococcaceae</taxon>
        <taxon>Micrococcus</taxon>
    </lineage>
</organism>
<feature type="transmembrane region" description="Helical" evidence="1">
    <location>
        <begin position="16"/>
        <end position="38"/>
    </location>
</feature>
<evidence type="ECO:0000313" key="4">
    <source>
        <dbReference type="Proteomes" id="UP000567246"/>
    </source>
</evidence>
<dbReference type="Pfam" id="PF13400">
    <property type="entry name" value="Tad"/>
    <property type="match status" value="1"/>
</dbReference>
<keyword evidence="1" id="KW-0812">Transmembrane</keyword>
<dbReference type="AlphaFoldDB" id="A0A7W9N016"/>
<name>A0A7W9N016_9MICC</name>
<keyword evidence="1" id="KW-1133">Transmembrane helix</keyword>
<keyword evidence="4" id="KW-1185">Reference proteome</keyword>
<accession>A0A7W9N016</accession>
<dbReference type="EMBL" id="JACHMW010000001">
    <property type="protein sequence ID" value="MBB5848535.1"/>
    <property type="molecule type" value="Genomic_DNA"/>
</dbReference>
<dbReference type="InterPro" id="IPR028087">
    <property type="entry name" value="Tad_N"/>
</dbReference>
<feature type="domain" description="Putative Flp pilus-assembly TadG-like N-terminal" evidence="2">
    <location>
        <begin position="12"/>
        <end position="57"/>
    </location>
</feature>
<comment type="caution">
    <text evidence="3">The sequence shown here is derived from an EMBL/GenBank/DDBJ whole genome shotgun (WGS) entry which is preliminary data.</text>
</comment>
<dbReference type="RefSeq" id="WP_017488350.1">
    <property type="nucleotide sequence ID" value="NZ_BAABAG010000001.1"/>
</dbReference>
<protein>
    <submittedName>
        <fullName evidence="3">Flp pilus assembly protein TadG</fullName>
    </submittedName>
</protein>
<sequence>MRALSALRRDDGQTTVLTVGLCALLIGLMLVMLAATTVQLQHRRLQSLADGAALAGAEELGFRLGEDPGVVLDDGDVAASAAAHLDAVDAASSVPGLGGMAAGVADDGATVTVRLDAEVDLLAAAGPFAGMLPLSVPIQATGDSRTSLSR</sequence>
<gene>
    <name evidence="3" type="ORF">HDA33_001099</name>
</gene>
<proteinExistence type="predicted"/>
<evidence type="ECO:0000256" key="1">
    <source>
        <dbReference type="SAM" id="Phobius"/>
    </source>
</evidence>
<evidence type="ECO:0000313" key="3">
    <source>
        <dbReference type="EMBL" id="MBB5848535.1"/>
    </source>
</evidence>